<evidence type="ECO:0000313" key="8">
    <source>
        <dbReference type="EMBL" id="GFR45088.1"/>
    </source>
</evidence>
<dbReference type="PROSITE" id="PS51715">
    <property type="entry name" value="G_GB1_RHD3"/>
    <property type="match status" value="1"/>
</dbReference>
<dbReference type="InterPro" id="IPR036543">
    <property type="entry name" value="Guanylate-bd_C_sf"/>
</dbReference>
<evidence type="ECO:0000313" key="9">
    <source>
        <dbReference type="Proteomes" id="UP001054857"/>
    </source>
</evidence>
<dbReference type="InterPro" id="IPR003191">
    <property type="entry name" value="Guanylate-bd/ATL_C"/>
</dbReference>
<keyword evidence="5" id="KW-0175">Coiled coil</keyword>
<accession>A0AAD3DNW2</accession>
<dbReference type="Gene3D" id="1.20.1000.10">
    <property type="entry name" value="Guanylate-binding protein, C-terminal domain"/>
    <property type="match status" value="1"/>
</dbReference>
<comment type="similarity">
    <text evidence="4">Belongs to the TRAFAC class dynamin-like GTPase superfamily. GB1/RHD3 GTPase family.</text>
</comment>
<dbReference type="SUPFAM" id="SSF48340">
    <property type="entry name" value="Interferon-induced guanylate-binding protein 1 (GBP1), C-terminal domain"/>
    <property type="match status" value="1"/>
</dbReference>
<evidence type="ECO:0000256" key="4">
    <source>
        <dbReference type="PROSITE-ProRule" id="PRU01052"/>
    </source>
</evidence>
<protein>
    <recommendedName>
        <fullName evidence="7">GB1/RHD3-type G domain-containing protein</fullName>
    </recommendedName>
</protein>
<reference evidence="8 9" key="1">
    <citation type="journal article" date="2021" name="Sci. Rep.">
        <title>Genome sequencing of the multicellular alga Astrephomene provides insights into convergent evolution of germ-soma differentiation.</title>
        <authorList>
            <person name="Yamashita S."/>
            <person name="Yamamoto K."/>
            <person name="Matsuzaki R."/>
            <person name="Suzuki S."/>
            <person name="Yamaguchi H."/>
            <person name="Hirooka S."/>
            <person name="Minakuchi Y."/>
            <person name="Miyagishima S."/>
            <person name="Kawachi M."/>
            <person name="Toyoda A."/>
            <person name="Nozaki H."/>
        </authorList>
    </citation>
    <scope>NUCLEOTIDE SEQUENCE [LARGE SCALE GENOMIC DNA]</scope>
    <source>
        <strain evidence="8 9">NIES-4017</strain>
    </source>
</reference>
<keyword evidence="1" id="KW-0547">Nucleotide-binding</keyword>
<dbReference type="SUPFAM" id="SSF52540">
    <property type="entry name" value="P-loop containing nucleoside triphosphate hydrolases"/>
    <property type="match status" value="1"/>
</dbReference>
<evidence type="ECO:0000256" key="1">
    <source>
        <dbReference type="ARBA" id="ARBA00022741"/>
    </source>
</evidence>
<evidence type="ECO:0000256" key="2">
    <source>
        <dbReference type="ARBA" id="ARBA00022801"/>
    </source>
</evidence>
<name>A0AAD3DNW2_9CHLO</name>
<dbReference type="GO" id="GO:0003924">
    <property type="term" value="F:GTPase activity"/>
    <property type="evidence" value="ECO:0007669"/>
    <property type="project" value="InterPro"/>
</dbReference>
<sequence>MGTPLELIKYNAQNGKFEVGIAALDALRKVKGPVAVVAVCGRARQGKSFILNQLLLQSSGGGFQVGATHRPCTKGLWMWSAPQRMTAPDGSSHHLVLLDTEGIDAYDQTAQYSTQIFSLAVLLSSLFVYNQMGGIDESALDRLSLVTEMTKHVRVRAAANNAGGGEEGLGEHSPAFLWLLRDFYLQLEEEGGRKITPREYLETALAPVSGSGAAVAAKNAIRASISQLFPQRDCFPLVRPMNDETMLSQMNTLPRDKLRPEFQRGVKELTNMIFSRANPKRFGSQLMTGPVLAGLVGAYVGAINHGAVPTIATAWQGVAEAECRRGCEAAEKAYAAAWASGPEVSAEEADLEARHQQYLAVARAAFDEVAVGDEGVRRAHQARWMEAVSGRYKELKARRLAEAASAVTELLYRGATDISQAVRSGADLPALQQRLAAFVVHYEKAAAGPTKWHKLCVFLAETWPMAASQVLERQAAAAKAALEAVQREAADLRNQLAAEKKRAEQIAQERERVERLHREASSSAAALQKQLADLQQETARLRANMDAKQQQHGEEAQRLRLQLEQRTAQLNEQQQEVQRLRAGLDQRAAQVSDQQQEAQRLRSQLEQRAAELAQQQQEALRLQASVEQRTAQLGEMQQEMARLKAGLDQKSAKVIALEQQMTEVLLVSERKQASAGELADARVRAAQEELQHKVAQMTAAMTAERTRADSLAADLEGLAARCSGAEAQLADQQVKAEEWRRKCMQEAAAKVELQGQRDQASDNLSLMRVERDSIARELDAARAEVQQLRADLQAEVAAKSTMQSRLDEMAVEAARAQALAVQAEHHNDENSHPSAAGGGGAGGNGRVLVEAGNIASMTVQEIKDALVEAGLSDDVWALANRKPAPKKADWVDLLRRRAQ</sequence>
<dbReference type="CDD" id="cd01851">
    <property type="entry name" value="GBP"/>
    <property type="match status" value="1"/>
</dbReference>
<feature type="domain" description="GB1/RHD3-type G" evidence="7">
    <location>
        <begin position="31"/>
        <end position="278"/>
    </location>
</feature>
<dbReference type="InterPro" id="IPR027417">
    <property type="entry name" value="P-loop_NTPase"/>
</dbReference>
<dbReference type="InterPro" id="IPR015894">
    <property type="entry name" value="Guanylate-bd_N"/>
</dbReference>
<evidence type="ECO:0000259" key="7">
    <source>
        <dbReference type="PROSITE" id="PS51715"/>
    </source>
</evidence>
<comment type="caution">
    <text evidence="8">The sequence shown here is derived from an EMBL/GenBank/DDBJ whole genome shotgun (WGS) entry which is preliminary data.</text>
</comment>
<dbReference type="Pfam" id="PF02263">
    <property type="entry name" value="GBP"/>
    <property type="match status" value="1"/>
</dbReference>
<dbReference type="Proteomes" id="UP001054857">
    <property type="component" value="Unassembled WGS sequence"/>
</dbReference>
<dbReference type="AlphaFoldDB" id="A0AAD3DNW2"/>
<dbReference type="GO" id="GO:0005525">
    <property type="term" value="F:GTP binding"/>
    <property type="evidence" value="ECO:0007669"/>
    <property type="project" value="UniProtKB-KW"/>
</dbReference>
<keyword evidence="9" id="KW-1185">Reference proteome</keyword>
<proteinExistence type="inferred from homology"/>
<dbReference type="InterPro" id="IPR030386">
    <property type="entry name" value="G_GB1_RHD3_dom"/>
</dbReference>
<keyword evidence="3" id="KW-0342">GTP-binding</keyword>
<evidence type="ECO:0000256" key="5">
    <source>
        <dbReference type="SAM" id="Coils"/>
    </source>
</evidence>
<feature type="region of interest" description="Disordered" evidence="6">
    <location>
        <begin position="821"/>
        <end position="843"/>
    </location>
</feature>
<dbReference type="EMBL" id="BMAR01000009">
    <property type="protein sequence ID" value="GFR45088.1"/>
    <property type="molecule type" value="Genomic_DNA"/>
</dbReference>
<dbReference type="PANTHER" id="PTHR10751">
    <property type="entry name" value="GUANYLATE BINDING PROTEIN"/>
    <property type="match status" value="1"/>
</dbReference>
<keyword evidence="2" id="KW-0378">Hydrolase</keyword>
<evidence type="ECO:0000256" key="3">
    <source>
        <dbReference type="ARBA" id="ARBA00023134"/>
    </source>
</evidence>
<dbReference type="Gene3D" id="3.40.50.300">
    <property type="entry name" value="P-loop containing nucleotide triphosphate hydrolases"/>
    <property type="match status" value="1"/>
</dbReference>
<organism evidence="8 9">
    <name type="scientific">Astrephomene gubernaculifera</name>
    <dbReference type="NCBI Taxonomy" id="47775"/>
    <lineage>
        <taxon>Eukaryota</taxon>
        <taxon>Viridiplantae</taxon>
        <taxon>Chlorophyta</taxon>
        <taxon>core chlorophytes</taxon>
        <taxon>Chlorophyceae</taxon>
        <taxon>CS clade</taxon>
        <taxon>Chlamydomonadales</taxon>
        <taxon>Astrephomenaceae</taxon>
        <taxon>Astrephomene</taxon>
    </lineage>
</organism>
<gene>
    <name evidence="8" type="ORF">Agub_g6464</name>
</gene>
<evidence type="ECO:0000256" key="6">
    <source>
        <dbReference type="SAM" id="MobiDB-lite"/>
    </source>
</evidence>
<dbReference type="Pfam" id="PF02841">
    <property type="entry name" value="GBP_C"/>
    <property type="match status" value="1"/>
</dbReference>
<feature type="coiled-coil region" evidence="5">
    <location>
        <begin position="771"/>
        <end position="798"/>
    </location>
</feature>
<feature type="coiled-coil region" evidence="5">
    <location>
        <begin position="468"/>
        <end position="660"/>
    </location>
</feature>